<gene>
    <name evidence="14" type="ORF">HK414_00825</name>
</gene>
<protein>
    <submittedName>
        <fullName evidence="14">TonB-dependent receptor</fullName>
    </submittedName>
</protein>
<evidence type="ECO:0000256" key="5">
    <source>
        <dbReference type="ARBA" id="ARBA00022692"/>
    </source>
</evidence>
<keyword evidence="3 10" id="KW-0813">Transport</keyword>
<dbReference type="InterPro" id="IPR012910">
    <property type="entry name" value="Plug_dom"/>
</dbReference>
<name>A0ABX6NZS1_9BURK</name>
<organism evidence="14 15">
    <name type="scientific">Ramlibacter terrae</name>
    <dbReference type="NCBI Taxonomy" id="2732511"/>
    <lineage>
        <taxon>Bacteria</taxon>
        <taxon>Pseudomonadati</taxon>
        <taxon>Pseudomonadota</taxon>
        <taxon>Betaproteobacteria</taxon>
        <taxon>Burkholderiales</taxon>
        <taxon>Comamonadaceae</taxon>
        <taxon>Ramlibacter</taxon>
    </lineage>
</organism>
<reference evidence="14 15" key="2">
    <citation type="submission" date="2020-05" db="EMBL/GenBank/DDBJ databases">
        <authorList>
            <person name="Khan S.A."/>
            <person name="Jeon C.O."/>
            <person name="Chun B.H."/>
        </authorList>
    </citation>
    <scope>NUCLEOTIDE SEQUENCE [LARGE SCALE GENOMIC DNA]</scope>
    <source>
        <strain evidence="14 15">H242</strain>
    </source>
</reference>
<reference evidence="14 15" key="1">
    <citation type="submission" date="2020-05" db="EMBL/GenBank/DDBJ databases">
        <title>Ramlibacter rhizophilus sp. nov., isolated from rhizosphere soil of national flower Mugunghwa from South Korea.</title>
        <authorList>
            <person name="Zheng-Fei Y."/>
            <person name="Huan T."/>
        </authorList>
    </citation>
    <scope>NUCLEOTIDE SEQUENCE [LARGE SCALE GENOMIC DNA]</scope>
    <source>
        <strain evidence="14 15">H242</strain>
    </source>
</reference>
<dbReference type="Gene3D" id="2.170.130.10">
    <property type="entry name" value="TonB-dependent receptor, plug domain"/>
    <property type="match status" value="1"/>
</dbReference>
<dbReference type="EMBL" id="CP053418">
    <property type="protein sequence ID" value="QJW83305.1"/>
    <property type="molecule type" value="Genomic_DNA"/>
</dbReference>
<proteinExistence type="inferred from homology"/>
<keyword evidence="8 14" id="KW-0675">Receptor</keyword>
<evidence type="ECO:0000259" key="13">
    <source>
        <dbReference type="Pfam" id="PF07715"/>
    </source>
</evidence>
<keyword evidence="4 10" id="KW-1134">Transmembrane beta strand</keyword>
<keyword evidence="6 11" id="KW-0798">TonB box</keyword>
<dbReference type="Gene3D" id="2.40.170.20">
    <property type="entry name" value="TonB-dependent receptor, beta-barrel domain"/>
    <property type="match status" value="1"/>
</dbReference>
<evidence type="ECO:0000256" key="10">
    <source>
        <dbReference type="PROSITE-ProRule" id="PRU01360"/>
    </source>
</evidence>
<accession>A0ABX6NZS1</accession>
<evidence type="ECO:0000256" key="3">
    <source>
        <dbReference type="ARBA" id="ARBA00022448"/>
    </source>
</evidence>
<dbReference type="PANTHER" id="PTHR30069">
    <property type="entry name" value="TONB-DEPENDENT OUTER MEMBRANE RECEPTOR"/>
    <property type="match status" value="1"/>
</dbReference>
<evidence type="ECO:0000256" key="1">
    <source>
        <dbReference type="ARBA" id="ARBA00004571"/>
    </source>
</evidence>
<comment type="similarity">
    <text evidence="2 10 11">Belongs to the TonB-dependent receptor family.</text>
</comment>
<keyword evidence="5 10" id="KW-0812">Transmembrane</keyword>
<evidence type="ECO:0000256" key="2">
    <source>
        <dbReference type="ARBA" id="ARBA00009810"/>
    </source>
</evidence>
<keyword evidence="15" id="KW-1185">Reference proteome</keyword>
<comment type="subcellular location">
    <subcellularLocation>
        <location evidence="1 10">Cell outer membrane</location>
        <topology evidence="1 10">Multi-pass membrane protein</topology>
    </subcellularLocation>
</comment>
<evidence type="ECO:0000313" key="15">
    <source>
        <dbReference type="Proteomes" id="UP000500826"/>
    </source>
</evidence>
<evidence type="ECO:0000256" key="9">
    <source>
        <dbReference type="ARBA" id="ARBA00023237"/>
    </source>
</evidence>
<keyword evidence="9 10" id="KW-0998">Cell outer membrane</keyword>
<dbReference type="PANTHER" id="PTHR30069:SF27">
    <property type="entry name" value="BLL4766 PROTEIN"/>
    <property type="match status" value="1"/>
</dbReference>
<dbReference type="PROSITE" id="PS52016">
    <property type="entry name" value="TONB_DEPENDENT_REC_3"/>
    <property type="match status" value="1"/>
</dbReference>
<evidence type="ECO:0000259" key="12">
    <source>
        <dbReference type="Pfam" id="PF00593"/>
    </source>
</evidence>
<dbReference type="Pfam" id="PF00593">
    <property type="entry name" value="TonB_dep_Rec_b-barrel"/>
    <property type="match status" value="1"/>
</dbReference>
<keyword evidence="7 10" id="KW-0472">Membrane</keyword>
<feature type="domain" description="TonB-dependent receptor plug" evidence="13">
    <location>
        <begin position="4"/>
        <end position="113"/>
    </location>
</feature>
<dbReference type="InterPro" id="IPR000531">
    <property type="entry name" value="Beta-barrel_TonB"/>
</dbReference>
<dbReference type="Pfam" id="PF07715">
    <property type="entry name" value="Plug"/>
    <property type="match status" value="1"/>
</dbReference>
<dbReference type="InterPro" id="IPR036942">
    <property type="entry name" value="Beta-barrel_TonB_sf"/>
</dbReference>
<dbReference type="InterPro" id="IPR037066">
    <property type="entry name" value="Plug_dom_sf"/>
</dbReference>
<evidence type="ECO:0000256" key="4">
    <source>
        <dbReference type="ARBA" id="ARBA00022452"/>
    </source>
</evidence>
<feature type="domain" description="TonB-dependent receptor-like beta-barrel" evidence="12">
    <location>
        <begin position="206"/>
        <end position="549"/>
    </location>
</feature>
<evidence type="ECO:0000256" key="7">
    <source>
        <dbReference type="ARBA" id="ARBA00023136"/>
    </source>
</evidence>
<dbReference type="Proteomes" id="UP000500826">
    <property type="component" value="Chromosome"/>
</dbReference>
<evidence type="ECO:0000256" key="6">
    <source>
        <dbReference type="ARBA" id="ARBA00023077"/>
    </source>
</evidence>
<dbReference type="InterPro" id="IPR039426">
    <property type="entry name" value="TonB-dep_rcpt-like"/>
</dbReference>
<evidence type="ECO:0000256" key="8">
    <source>
        <dbReference type="ARBA" id="ARBA00023170"/>
    </source>
</evidence>
<evidence type="ECO:0000256" key="11">
    <source>
        <dbReference type="RuleBase" id="RU003357"/>
    </source>
</evidence>
<sequence length="578" mass="63978">MQRLADVAGSVYVINQEDIRRSGASTLPEVLRLAPNLSVARADAAQYAISARGFASVLANKILVLIDGRTIYSPLFSGVFWEVQDLMLEDIERIEVLSGAGGTLYGSNAVNGVINIITRAAADTIGSVVKVDAGTSERTLTARHGGGTAADMPWRLYAKRYEADSLRRENGALLGDPLLQRSQAGFRTDRTREQDLMTLQGDIYEGKVDQLPSARTFAGANLLGRWTREHGAGRRTQLQAYWDRTERDQPGTVRDRLDTFDVEVQQTSRPAEGHDLLLGAGYRLQYDRTENIAPAALRFVPSDRRLRLGTVYAQDEFGILPGVRMTLGLKAEHNTYTGLEWLPTARLAWQARPGHLLWASASRAVRTPSRIDREVFLATLPLGGTEFDSEVAKVFELGYRAQPRASVSYAVTLFHHDFERLRSVDLRPGGAAFGNSHEAHLHGIETRGSWRIADAWRLQASYAHQRMEVGTRSGSVVAPGTSAQLGDDPRNRARVSLGWDLSPQMEVDLAARYVGHTPAQQVPAYTAVDFRWGWRVQPGLELSLTVRNLNDPHHAEWGPAGFRAEVPRSVMVKAVWRL</sequence>
<dbReference type="SUPFAM" id="SSF56935">
    <property type="entry name" value="Porins"/>
    <property type="match status" value="1"/>
</dbReference>
<evidence type="ECO:0000313" key="14">
    <source>
        <dbReference type="EMBL" id="QJW83305.1"/>
    </source>
</evidence>